<sequence length="99" mass="10579">MNTKTASTLKAGTENDYAALKDDIAMLRSDLKNVMEDVRGLAKVKAQAGVEKGTEFAEKASGQFKETRGEVEAEIRKNPFAAVGIAFGAGLILAMMRGK</sequence>
<keyword evidence="2" id="KW-0472">Membrane</keyword>
<keyword evidence="1" id="KW-0175">Coiled coil</keyword>
<evidence type="ECO:0000256" key="2">
    <source>
        <dbReference type="SAM" id="Phobius"/>
    </source>
</evidence>
<evidence type="ECO:0000256" key="1">
    <source>
        <dbReference type="SAM" id="Coils"/>
    </source>
</evidence>
<gene>
    <name evidence="3" type="ORF">HY36_03020</name>
</gene>
<comment type="caution">
    <text evidence="3">The sequence shown here is derived from an EMBL/GenBank/DDBJ whole genome shotgun (WGS) entry which is preliminary data.</text>
</comment>
<dbReference type="RefSeq" id="WP_035547912.1">
    <property type="nucleotide sequence ID" value="NZ_AWFH01000001.1"/>
</dbReference>
<accession>A0A059ECI2</accession>
<name>A0A059ECI2_9PROT</name>
<keyword evidence="2" id="KW-1133">Transmembrane helix</keyword>
<keyword evidence="4" id="KW-1185">Reference proteome</keyword>
<dbReference type="STRING" id="1280948.HY36_03020"/>
<feature type="transmembrane region" description="Helical" evidence="2">
    <location>
        <begin position="79"/>
        <end position="96"/>
    </location>
</feature>
<evidence type="ECO:0000313" key="3">
    <source>
        <dbReference type="EMBL" id="KCZ65376.1"/>
    </source>
</evidence>
<evidence type="ECO:0000313" key="4">
    <source>
        <dbReference type="Proteomes" id="UP000024547"/>
    </source>
</evidence>
<protein>
    <recommendedName>
        <fullName evidence="5">DUF883 domain-containing protein</fullName>
    </recommendedName>
</protein>
<dbReference type="eggNOG" id="COG4575">
    <property type="taxonomic scope" value="Bacteria"/>
</dbReference>
<dbReference type="Proteomes" id="UP000024547">
    <property type="component" value="Unassembled WGS sequence"/>
</dbReference>
<reference evidence="3 4" key="1">
    <citation type="journal article" date="2014" name="Antonie Van Leeuwenhoek">
        <title>Hyphomonas beringensis sp. nov. and Hyphomonas chukchiensis sp. nov., isolated from surface seawater of the Bering Sea and Chukchi Sea.</title>
        <authorList>
            <person name="Li C."/>
            <person name="Lai Q."/>
            <person name="Li G."/>
            <person name="Dong C."/>
            <person name="Wang J."/>
            <person name="Liao Y."/>
            <person name="Shao Z."/>
        </authorList>
    </citation>
    <scope>NUCLEOTIDE SEQUENCE [LARGE SCALE GENOMIC DNA]</scope>
    <source>
        <strain evidence="3 4">22II1-22F38</strain>
    </source>
</reference>
<dbReference type="AlphaFoldDB" id="A0A059ECI2"/>
<dbReference type="PATRIC" id="fig|1280948.3.peg.598"/>
<evidence type="ECO:0008006" key="5">
    <source>
        <dbReference type="Google" id="ProtNLM"/>
    </source>
</evidence>
<feature type="coiled-coil region" evidence="1">
    <location>
        <begin position="10"/>
        <end position="37"/>
    </location>
</feature>
<keyword evidence="2" id="KW-0812">Transmembrane</keyword>
<proteinExistence type="predicted"/>
<dbReference type="EMBL" id="AWFH01000001">
    <property type="protein sequence ID" value="KCZ65376.1"/>
    <property type="molecule type" value="Genomic_DNA"/>
</dbReference>
<organism evidence="3 4">
    <name type="scientific">Hyphomonas atlantica</name>
    <dbReference type="NCBI Taxonomy" id="1280948"/>
    <lineage>
        <taxon>Bacteria</taxon>
        <taxon>Pseudomonadati</taxon>
        <taxon>Pseudomonadota</taxon>
        <taxon>Alphaproteobacteria</taxon>
        <taxon>Hyphomonadales</taxon>
        <taxon>Hyphomonadaceae</taxon>
        <taxon>Hyphomonas</taxon>
    </lineage>
</organism>